<evidence type="ECO:0000313" key="2">
    <source>
        <dbReference type="Proteomes" id="UP000247681"/>
    </source>
</evidence>
<dbReference type="OrthoDB" id="9772295at2"/>
<protein>
    <submittedName>
        <fullName evidence="1">DUF1800 domain-containing protein</fullName>
    </submittedName>
</protein>
<gene>
    <name evidence="1" type="ORF">DMB68_15355</name>
</gene>
<dbReference type="AlphaFoldDB" id="A0A2V4C102"/>
<sequence>MKKSNLWSLRLGFSGKEAAKIEKIGLEKFLKKSYDSKFDTQLPAFLQDSPKTIAEYKELRQSAKNLDPEEKNKIQRKETLTTAELKKWWVAKMQTDEFPLREKMVCFWHNHFVSTSQKVKINYWIYQHNMILRENAFGNFKELTKKMVKSNAMVKYLDNVDNKKGKINENLSRELLELFTIGIGNYTEEDIKNGARALAGLNYGDEGGIYRKNLEDNSNKTYFGRTGNWKSDDLVDIIFEQKSIPYLITRKILKWFLYDNPSEESVKYYGDYFKKVNFEIAPLLTKIFTEEYAKDILGNKIKDPLIYISQLIDELQLKDYDEAMIVAFLKQQGMDLYNQLNVKGWDGGNSWLTSQVYLQRNNTSDLLCSGRSLSKKIINNMMNEDNPKQKRELEKREVKIQYDSEGNNKTIITELSNRLLFKVNDSTQKDMENLLKYDFDPKNPNANYAVVRLFNYITKLPEYQLI</sequence>
<evidence type="ECO:0000313" key="1">
    <source>
        <dbReference type="EMBL" id="PXY44825.1"/>
    </source>
</evidence>
<keyword evidence="2" id="KW-1185">Reference proteome</keyword>
<dbReference type="Proteomes" id="UP000247681">
    <property type="component" value="Unassembled WGS sequence"/>
</dbReference>
<accession>A0A2V4C102</accession>
<comment type="caution">
    <text evidence="1">The sequence shown here is derived from an EMBL/GenBank/DDBJ whole genome shotgun (WGS) entry which is preliminary data.</text>
</comment>
<dbReference type="InterPro" id="IPR014917">
    <property type="entry name" value="DUF1800"/>
</dbReference>
<dbReference type="EMBL" id="QJHL01000003">
    <property type="protein sequence ID" value="PXY44825.1"/>
    <property type="molecule type" value="Genomic_DNA"/>
</dbReference>
<dbReference type="RefSeq" id="WP_110347540.1">
    <property type="nucleotide sequence ID" value="NZ_QJHL01000003.1"/>
</dbReference>
<proteinExistence type="predicted"/>
<name>A0A2V4C102_9FLAO</name>
<dbReference type="Pfam" id="PF08811">
    <property type="entry name" value="DUF1800"/>
    <property type="match status" value="1"/>
</dbReference>
<reference evidence="1 2" key="1">
    <citation type="submission" date="2018-05" db="EMBL/GenBank/DDBJ databases">
        <title>Flavobacterium sp. strain IMCC34758, incomplete genome.</title>
        <authorList>
            <person name="Joung Y."/>
        </authorList>
    </citation>
    <scope>NUCLEOTIDE SEQUENCE [LARGE SCALE GENOMIC DNA]</scope>
    <source>
        <strain evidence="1 2">IMCC34758</strain>
    </source>
</reference>
<organism evidence="1 2">
    <name type="scientific">Flavobacterium hydrophilum</name>
    <dbReference type="NCBI Taxonomy" id="2211445"/>
    <lineage>
        <taxon>Bacteria</taxon>
        <taxon>Pseudomonadati</taxon>
        <taxon>Bacteroidota</taxon>
        <taxon>Flavobacteriia</taxon>
        <taxon>Flavobacteriales</taxon>
        <taxon>Flavobacteriaceae</taxon>
        <taxon>Flavobacterium</taxon>
    </lineage>
</organism>